<accession>A0A1H1TNJ6</accession>
<dbReference type="SUPFAM" id="SSF53448">
    <property type="entry name" value="Nucleotide-diphospho-sugar transferases"/>
    <property type="match status" value="1"/>
</dbReference>
<dbReference type="CDD" id="cd00761">
    <property type="entry name" value="Glyco_tranf_GTA_type"/>
    <property type="match status" value="1"/>
</dbReference>
<dbReference type="RefSeq" id="WP_167627845.1">
    <property type="nucleotide sequence ID" value="NZ_LT629770.1"/>
</dbReference>
<organism evidence="4 5">
    <name type="scientific">Microbacterium paraoxydans</name>
    <dbReference type="NCBI Taxonomy" id="199592"/>
    <lineage>
        <taxon>Bacteria</taxon>
        <taxon>Bacillati</taxon>
        <taxon>Actinomycetota</taxon>
        <taxon>Actinomycetes</taxon>
        <taxon>Micrococcales</taxon>
        <taxon>Microbacteriaceae</taxon>
        <taxon>Microbacterium</taxon>
    </lineage>
</organism>
<dbReference type="PANTHER" id="PTHR22916">
    <property type="entry name" value="GLYCOSYLTRANSFERASE"/>
    <property type="match status" value="1"/>
</dbReference>
<evidence type="ECO:0000313" key="4">
    <source>
        <dbReference type="EMBL" id="SDS61833.1"/>
    </source>
</evidence>
<dbReference type="Proteomes" id="UP000182126">
    <property type="component" value="Chromosome I"/>
</dbReference>
<dbReference type="InterPro" id="IPR054028">
    <property type="entry name" value="TarS/TarP_linker"/>
</dbReference>
<sequence>MSSATGDEAAGGRVRVSVVVPVFRPKASFDDLIASLDAQTLDREAFEVLLCDDGSGEETAARLESIAKGRPHVRVLSLPHSGWPGTPRNRGVEEARGTYVQFVDQDDWLYPRALERLCDYADENGSDVVVGKEVGIGRKLPAKIFQRDIPNAVLGEDPILEMLTPHKMFRTAFLRENGIRFPDGKVRLEDHLFVMQAYFAADTISVLASEPCYAWVKEPGSASSSRIEPESYFPHLETVLDVVEANTEPGKVRDRLLRHWFRGKILNRVAGRRMVKYPAEYRDRLLDVVVPLAQRRFGPGVDAGLSFPQRIRAALLRADRRDDLLAFAAFEADTTCTATVTAARWSRGGLQLTVRVRLLRDGEEAFVFETVGSADRLVSLPLSTTEDLPSGLLNARKERRADRVDLVARDTPTPGRPAESTAGSERKIGGRRPKRLDAVPIALDPMKVFREDGAREADLTVAVRYAGWMFTAPLTAAPDVTAHLGRSPLLAGRRVELVRNEDGSLRLRREWPGGAWRDALARAARRVRSRLRR</sequence>
<evidence type="ECO:0000259" key="3">
    <source>
        <dbReference type="Pfam" id="PF22181"/>
    </source>
</evidence>
<gene>
    <name evidence="4" type="ORF">SAMN04489809_2263</name>
</gene>
<dbReference type="InterPro" id="IPR029044">
    <property type="entry name" value="Nucleotide-diphossugar_trans"/>
</dbReference>
<dbReference type="GO" id="GO:0016758">
    <property type="term" value="F:hexosyltransferase activity"/>
    <property type="evidence" value="ECO:0007669"/>
    <property type="project" value="UniProtKB-ARBA"/>
</dbReference>
<proteinExistence type="predicted"/>
<feature type="region of interest" description="Disordered" evidence="1">
    <location>
        <begin position="409"/>
        <end position="431"/>
    </location>
</feature>
<evidence type="ECO:0000256" key="1">
    <source>
        <dbReference type="SAM" id="MobiDB-lite"/>
    </source>
</evidence>
<evidence type="ECO:0000259" key="2">
    <source>
        <dbReference type="Pfam" id="PF00535"/>
    </source>
</evidence>
<dbReference type="Gene3D" id="3.90.550.10">
    <property type="entry name" value="Spore Coat Polysaccharide Biosynthesis Protein SpsA, Chain A"/>
    <property type="match status" value="1"/>
</dbReference>
<dbReference type="Pfam" id="PF00535">
    <property type="entry name" value="Glycos_transf_2"/>
    <property type="match status" value="1"/>
</dbReference>
<keyword evidence="4" id="KW-0808">Transferase</keyword>
<feature type="domain" description="TarS/TarP linker" evidence="3">
    <location>
        <begin position="229"/>
        <end position="328"/>
    </location>
</feature>
<dbReference type="AlphaFoldDB" id="A0A1H1TNJ6"/>
<protein>
    <submittedName>
        <fullName evidence="4">Glycosyl transferase family 2</fullName>
    </submittedName>
</protein>
<reference evidence="4 5" key="1">
    <citation type="submission" date="2016-10" db="EMBL/GenBank/DDBJ databases">
        <authorList>
            <person name="de Groot N.N."/>
        </authorList>
    </citation>
    <scope>NUCLEOTIDE SEQUENCE [LARGE SCALE GENOMIC DNA]</scope>
    <source>
        <strain evidence="4 5">DSM 15019</strain>
    </source>
</reference>
<dbReference type="GeneID" id="36299492"/>
<name>A0A1H1TNJ6_9MICO</name>
<dbReference type="eggNOG" id="COG1216">
    <property type="taxonomic scope" value="Bacteria"/>
</dbReference>
<dbReference type="InterPro" id="IPR001173">
    <property type="entry name" value="Glyco_trans_2-like"/>
</dbReference>
<feature type="domain" description="Glycosyltransferase 2-like" evidence="2">
    <location>
        <begin position="17"/>
        <end position="140"/>
    </location>
</feature>
<dbReference type="EMBL" id="LT629770">
    <property type="protein sequence ID" value="SDS61833.1"/>
    <property type="molecule type" value="Genomic_DNA"/>
</dbReference>
<evidence type="ECO:0000313" key="5">
    <source>
        <dbReference type="Proteomes" id="UP000182126"/>
    </source>
</evidence>
<dbReference type="PANTHER" id="PTHR22916:SF3">
    <property type="entry name" value="UDP-GLCNAC:BETAGAL BETA-1,3-N-ACETYLGLUCOSAMINYLTRANSFERASE-LIKE PROTEIN 1"/>
    <property type="match status" value="1"/>
</dbReference>
<dbReference type="Pfam" id="PF22181">
    <property type="entry name" value="TarS_linker"/>
    <property type="match status" value="1"/>
</dbReference>